<evidence type="ECO:0000313" key="1">
    <source>
        <dbReference type="EMBL" id="PHN08440.1"/>
    </source>
</evidence>
<evidence type="ECO:0000313" key="2">
    <source>
        <dbReference type="Proteomes" id="UP000223913"/>
    </source>
</evidence>
<protein>
    <submittedName>
        <fullName evidence="1">Bacillithiol system redox-active protein YtxJ</fullName>
    </submittedName>
</protein>
<name>A0A2D0NJ72_FLAN2</name>
<sequence>MINWIPFNSVEQIHEIQERSKEVPCLIFKHSTSCSISALAKHRLENYWDLDDTQVEVYFLDLLRHRPISNQIAEDYGVWHESPQILLIRDGKCVYHSSHLDITVHNIKEHLEVPMDS</sequence>
<dbReference type="AlphaFoldDB" id="A0A2D0NJ72"/>
<organism evidence="1 2">
    <name type="scientific">Flavilitoribacter nigricans (strain ATCC 23147 / DSM 23189 / NBRC 102662 / NCIMB 1420 / SS-2)</name>
    <name type="common">Lewinella nigricans</name>
    <dbReference type="NCBI Taxonomy" id="1122177"/>
    <lineage>
        <taxon>Bacteria</taxon>
        <taxon>Pseudomonadati</taxon>
        <taxon>Bacteroidota</taxon>
        <taxon>Saprospiria</taxon>
        <taxon>Saprospirales</taxon>
        <taxon>Lewinellaceae</taxon>
        <taxon>Flavilitoribacter</taxon>
    </lineage>
</organism>
<dbReference type="NCBIfam" id="TIGR04019">
    <property type="entry name" value="B_thiol_YtxJ"/>
    <property type="match status" value="1"/>
</dbReference>
<reference evidence="1 2" key="1">
    <citation type="submission" date="2017-10" db="EMBL/GenBank/DDBJ databases">
        <title>The draft genome sequence of Lewinella nigricans NBRC 102662.</title>
        <authorList>
            <person name="Wang K."/>
        </authorList>
    </citation>
    <scope>NUCLEOTIDE SEQUENCE [LARGE SCALE GENOMIC DNA]</scope>
    <source>
        <strain evidence="1 2">NBRC 102662</strain>
    </source>
</reference>
<dbReference type="SUPFAM" id="SSF52833">
    <property type="entry name" value="Thioredoxin-like"/>
    <property type="match status" value="1"/>
</dbReference>
<dbReference type="EMBL" id="PDUD01000001">
    <property type="protein sequence ID" value="PHN08440.1"/>
    <property type="molecule type" value="Genomic_DNA"/>
</dbReference>
<dbReference type="Gene3D" id="3.40.30.10">
    <property type="entry name" value="Glutaredoxin"/>
    <property type="match status" value="1"/>
</dbReference>
<dbReference type="InterPro" id="IPR036249">
    <property type="entry name" value="Thioredoxin-like_sf"/>
</dbReference>
<accession>A0A2D0NJ72</accession>
<dbReference type="InterPro" id="IPR022551">
    <property type="entry name" value="BrxC"/>
</dbReference>
<gene>
    <name evidence="1" type="primary">ytxJ</name>
    <name evidence="1" type="ORF">CRP01_00575</name>
</gene>
<keyword evidence="2" id="KW-1185">Reference proteome</keyword>
<comment type="caution">
    <text evidence="1">The sequence shown here is derived from an EMBL/GenBank/DDBJ whole genome shotgun (WGS) entry which is preliminary data.</text>
</comment>
<dbReference type="RefSeq" id="WP_099148032.1">
    <property type="nucleotide sequence ID" value="NZ_PDUD01000001.1"/>
</dbReference>
<dbReference type="Pfam" id="PF11009">
    <property type="entry name" value="BrxC"/>
    <property type="match status" value="1"/>
</dbReference>
<dbReference type="Proteomes" id="UP000223913">
    <property type="component" value="Unassembled WGS sequence"/>
</dbReference>
<proteinExistence type="predicted"/>
<dbReference type="OrthoDB" id="677051at2"/>